<accession>A0ABT8JIT4</accession>
<dbReference type="PANTHER" id="PTHR12526">
    <property type="entry name" value="GLYCOSYLTRANSFERASE"/>
    <property type="match status" value="1"/>
</dbReference>
<keyword evidence="3" id="KW-1185">Reference proteome</keyword>
<dbReference type="Gene3D" id="3.40.50.2000">
    <property type="entry name" value="Glycogen Phosphorylase B"/>
    <property type="match status" value="1"/>
</dbReference>
<evidence type="ECO:0000313" key="3">
    <source>
        <dbReference type="Proteomes" id="UP001174205"/>
    </source>
</evidence>
<feature type="domain" description="Glycosyl transferase family 1" evidence="1">
    <location>
        <begin position="164"/>
        <end position="331"/>
    </location>
</feature>
<evidence type="ECO:0000313" key="2">
    <source>
        <dbReference type="EMBL" id="MDN4605035.1"/>
    </source>
</evidence>
<sequence length="359" mass="40923">MKVLFTFFNPSGGMETLNRVRCAALTARGIECHMLYTHYGEGRRNIRNFPVHLIHSNEDISNLLFSQQFDLIVVNSDIDLAEQIRNLGYKGLMVYELQGLGELEEAREVIANYAGRISLYTDALLYPETEHLQQLLGEYLPAMPHYCFDNPVGLPYFEYTAYPPKNYPVLAWIGRIQVNKNWKEFLQIGIQLLSSQPEMYLWIFQDDTLADPEEKARFDQFVAETGIASKLILYSNIPHEHMADYLSIIGDSGGLLCSTSILEGFGYAVAEAMLCRCPVLSTDSDGIRRLVIHNQTGKIYSRGNIEEATSEALSLMNNQVFRTYVRNAAEKHVRDNLNPELYVTRFLTMYTSLSGKINR</sequence>
<reference evidence="2" key="1">
    <citation type="submission" date="2023-03" db="EMBL/GenBank/DDBJ databases">
        <title>MT1 and MT2 Draft Genomes of Novel Species.</title>
        <authorList>
            <person name="Venkateswaran K."/>
        </authorList>
    </citation>
    <scope>NUCLEOTIDE SEQUENCE</scope>
    <source>
        <strain evidence="2">F6_3S_P_1C</strain>
    </source>
</reference>
<gene>
    <name evidence="2" type="ORF">P5G61_27670</name>
</gene>
<dbReference type="SUPFAM" id="SSF53756">
    <property type="entry name" value="UDP-Glycosyltransferase/glycogen phosphorylase"/>
    <property type="match status" value="1"/>
</dbReference>
<organism evidence="2 3">
    <name type="scientific">Paenibacillus vandeheii</name>
    <dbReference type="NCBI Taxonomy" id="3035917"/>
    <lineage>
        <taxon>Bacteria</taxon>
        <taxon>Bacillati</taxon>
        <taxon>Bacillota</taxon>
        <taxon>Bacilli</taxon>
        <taxon>Bacillales</taxon>
        <taxon>Paenibacillaceae</taxon>
        <taxon>Paenibacillus</taxon>
    </lineage>
</organism>
<dbReference type="Pfam" id="PF00534">
    <property type="entry name" value="Glycos_transf_1"/>
    <property type="match status" value="1"/>
</dbReference>
<proteinExistence type="predicted"/>
<evidence type="ECO:0000259" key="1">
    <source>
        <dbReference type="Pfam" id="PF00534"/>
    </source>
</evidence>
<name>A0ABT8JIT4_9BACL</name>
<dbReference type="EMBL" id="JAROCD010000017">
    <property type="protein sequence ID" value="MDN4605035.1"/>
    <property type="molecule type" value="Genomic_DNA"/>
</dbReference>
<protein>
    <submittedName>
        <fullName evidence="2">Glycosyltransferase family 4 protein</fullName>
    </submittedName>
</protein>
<dbReference type="InterPro" id="IPR001296">
    <property type="entry name" value="Glyco_trans_1"/>
</dbReference>
<comment type="caution">
    <text evidence="2">The sequence shown here is derived from an EMBL/GenBank/DDBJ whole genome shotgun (WGS) entry which is preliminary data.</text>
</comment>
<dbReference type="CDD" id="cd03801">
    <property type="entry name" value="GT4_PimA-like"/>
    <property type="match status" value="1"/>
</dbReference>
<dbReference type="PANTHER" id="PTHR12526:SF627">
    <property type="entry name" value="D-RHAMNOSYLTRANSFERASE WBPZ"/>
    <property type="match status" value="1"/>
</dbReference>
<dbReference type="Proteomes" id="UP001174205">
    <property type="component" value="Unassembled WGS sequence"/>
</dbReference>
<dbReference type="RefSeq" id="WP_301249451.1">
    <property type="nucleotide sequence ID" value="NZ_JAROCD010000017.1"/>
</dbReference>